<sequence>MDTGTGRRFESSDNDGKIGERRREFIVVFGDITYAVGTVRKKKNGKLNYNRPCAVVGHFIRLRDNKGGIMLFTRKRVSGLPRTPETPQRPDGF</sequence>
<name>A0A4C1U991_EUMVA</name>
<keyword evidence="2" id="KW-1185">Reference proteome</keyword>
<dbReference type="AlphaFoldDB" id="A0A4C1U991"/>
<protein>
    <submittedName>
        <fullName evidence="1">Uncharacterized protein</fullName>
    </submittedName>
</protein>
<comment type="caution">
    <text evidence="1">The sequence shown here is derived from an EMBL/GenBank/DDBJ whole genome shotgun (WGS) entry which is preliminary data.</text>
</comment>
<dbReference type="EMBL" id="BGZK01000145">
    <property type="protein sequence ID" value="GBP22965.1"/>
    <property type="molecule type" value="Genomic_DNA"/>
</dbReference>
<accession>A0A4C1U991</accession>
<reference evidence="1 2" key="1">
    <citation type="journal article" date="2019" name="Commun. Biol.">
        <title>The bagworm genome reveals a unique fibroin gene that provides high tensile strength.</title>
        <authorList>
            <person name="Kono N."/>
            <person name="Nakamura H."/>
            <person name="Ohtoshi R."/>
            <person name="Tomita M."/>
            <person name="Numata K."/>
            <person name="Arakawa K."/>
        </authorList>
    </citation>
    <scope>NUCLEOTIDE SEQUENCE [LARGE SCALE GENOMIC DNA]</scope>
</reference>
<dbReference type="Proteomes" id="UP000299102">
    <property type="component" value="Unassembled WGS sequence"/>
</dbReference>
<gene>
    <name evidence="1" type="ORF">EVAR_95366_1</name>
</gene>
<evidence type="ECO:0000313" key="2">
    <source>
        <dbReference type="Proteomes" id="UP000299102"/>
    </source>
</evidence>
<evidence type="ECO:0000313" key="1">
    <source>
        <dbReference type="EMBL" id="GBP22965.1"/>
    </source>
</evidence>
<organism evidence="1 2">
    <name type="scientific">Eumeta variegata</name>
    <name type="common">Bagworm moth</name>
    <name type="synonym">Eumeta japonica</name>
    <dbReference type="NCBI Taxonomy" id="151549"/>
    <lineage>
        <taxon>Eukaryota</taxon>
        <taxon>Metazoa</taxon>
        <taxon>Ecdysozoa</taxon>
        <taxon>Arthropoda</taxon>
        <taxon>Hexapoda</taxon>
        <taxon>Insecta</taxon>
        <taxon>Pterygota</taxon>
        <taxon>Neoptera</taxon>
        <taxon>Endopterygota</taxon>
        <taxon>Lepidoptera</taxon>
        <taxon>Glossata</taxon>
        <taxon>Ditrysia</taxon>
        <taxon>Tineoidea</taxon>
        <taxon>Psychidae</taxon>
        <taxon>Oiketicinae</taxon>
        <taxon>Eumeta</taxon>
    </lineage>
</organism>
<proteinExistence type="predicted"/>